<dbReference type="OrthoDB" id="2351940at2759"/>
<keyword evidence="3" id="KW-1185">Reference proteome</keyword>
<feature type="region of interest" description="Disordered" evidence="1">
    <location>
        <begin position="53"/>
        <end position="85"/>
    </location>
</feature>
<protein>
    <submittedName>
        <fullName evidence="2">Uncharacterized protein</fullName>
    </submittedName>
</protein>
<dbReference type="OMA" id="WPENILR"/>
<dbReference type="RefSeq" id="XP_018184737.1">
    <property type="nucleotide sequence ID" value="XM_018335533.1"/>
</dbReference>
<dbReference type="InParanoid" id="A0A164ZJP0"/>
<reference evidence="2 3" key="1">
    <citation type="journal article" date="2016" name="Fungal Biol.">
        <title>The genome of Xylona heveae provides a window into fungal endophytism.</title>
        <authorList>
            <person name="Gazis R."/>
            <person name="Kuo A."/>
            <person name="Riley R."/>
            <person name="LaButti K."/>
            <person name="Lipzen A."/>
            <person name="Lin J."/>
            <person name="Amirebrahimi M."/>
            <person name="Hesse C.N."/>
            <person name="Spatafora J.W."/>
            <person name="Henrissat B."/>
            <person name="Hainaut M."/>
            <person name="Grigoriev I.V."/>
            <person name="Hibbett D.S."/>
        </authorList>
    </citation>
    <scope>NUCLEOTIDE SEQUENCE [LARGE SCALE GENOMIC DNA]</scope>
    <source>
        <strain evidence="2 3">TC161</strain>
    </source>
</reference>
<organism evidence="2 3">
    <name type="scientific">Xylona heveae (strain CBS 132557 / TC161)</name>
    <dbReference type="NCBI Taxonomy" id="1328760"/>
    <lineage>
        <taxon>Eukaryota</taxon>
        <taxon>Fungi</taxon>
        <taxon>Dikarya</taxon>
        <taxon>Ascomycota</taxon>
        <taxon>Pezizomycotina</taxon>
        <taxon>Xylonomycetes</taxon>
        <taxon>Xylonales</taxon>
        <taxon>Xylonaceae</taxon>
        <taxon>Xylona</taxon>
    </lineage>
</organism>
<feature type="compositionally biased region" description="Polar residues" evidence="1">
    <location>
        <begin position="59"/>
        <end position="68"/>
    </location>
</feature>
<feature type="compositionally biased region" description="Polar residues" evidence="1">
    <location>
        <begin position="434"/>
        <end position="443"/>
    </location>
</feature>
<evidence type="ECO:0000313" key="2">
    <source>
        <dbReference type="EMBL" id="KZF19182.1"/>
    </source>
</evidence>
<feature type="region of interest" description="Disordered" evidence="1">
    <location>
        <begin position="102"/>
        <end position="146"/>
    </location>
</feature>
<sequence length="593" mass="65796">MSSGNFDYPPASSAAGNSTDNAPAVPPQFPSISPAEIPNLSARLHHLRQLLQTERGRDSSPNNGSTDVGPSPPFRMPAESSAERRRRRAILRGIAHLRANDRSNASSLLPSTSILPPPPLLSPPLESHRHQGTPSDRRLQGQRSQQNYQASLLGLQQAGARLAEASSSISALLNEPIRISSPDIAAQEYSGEAEVNRRRFKRRKLDSDASDVSFHTFHYGHFGQVVAGPLKMEIVSCDGGNYAEAAGERAYWANNVLRNDKSVYCTKSSRCNLVLRHQGESPFTLKKLVIKAPERGFTAPVQEGMVFVSMTADELFSRTAKYKIQYNPAPSRQSTRNERRNPAQARQALLGQIRGFDIPHPNNLFDSMSSSSRDYLGSWITRYGTNNDGDSGDNAGDSDASENDNEDDDETGDPSWAQHVATISPRHRDYPASSHVTMESTDNSADEEEETSPIHLADRSRRDLMSFGYSDDSNDEDEEGGSAGFLQEHHAFLGSTGRRSRKRSSPCQLLSLPWGGKRHDDGRENEPEIMMPLSRFFIRPQKNKISIRFDPPVSARYILIKLWGPFQDENIDIQSIIAYGFAGPRYFPAMEMR</sequence>
<name>A0A164ZJP0_XYLHT</name>
<accession>A0A164ZJP0</accession>
<dbReference type="EMBL" id="KV407467">
    <property type="protein sequence ID" value="KZF19182.1"/>
    <property type="molecule type" value="Genomic_DNA"/>
</dbReference>
<dbReference type="Proteomes" id="UP000076632">
    <property type="component" value="Unassembled WGS sequence"/>
</dbReference>
<feature type="compositionally biased region" description="Acidic residues" evidence="1">
    <location>
        <begin position="399"/>
        <end position="412"/>
    </location>
</feature>
<evidence type="ECO:0000313" key="3">
    <source>
        <dbReference type="Proteomes" id="UP000076632"/>
    </source>
</evidence>
<dbReference type="STRING" id="1328760.A0A164ZJP0"/>
<feature type="compositionally biased region" description="Low complexity" evidence="1">
    <location>
        <begin position="386"/>
        <end position="398"/>
    </location>
</feature>
<gene>
    <name evidence="2" type="ORF">L228DRAFT_271436</name>
</gene>
<feature type="region of interest" description="Disordered" evidence="1">
    <location>
        <begin position="385"/>
        <end position="482"/>
    </location>
</feature>
<proteinExistence type="predicted"/>
<dbReference type="GeneID" id="28900670"/>
<feature type="region of interest" description="Disordered" evidence="1">
    <location>
        <begin position="1"/>
        <end position="37"/>
    </location>
</feature>
<dbReference type="AlphaFoldDB" id="A0A164ZJP0"/>
<evidence type="ECO:0000256" key="1">
    <source>
        <dbReference type="SAM" id="MobiDB-lite"/>
    </source>
</evidence>